<proteinExistence type="predicted"/>
<keyword evidence="2" id="KW-1185">Reference proteome</keyword>
<dbReference type="Proteomes" id="UP001164539">
    <property type="component" value="Chromosome 14"/>
</dbReference>
<reference evidence="1 2" key="1">
    <citation type="journal article" date="2023" name="Science">
        <title>Complex scaffold remodeling in plant triterpene biosynthesis.</title>
        <authorList>
            <person name="De La Pena R."/>
            <person name="Hodgson H."/>
            <person name="Liu J.C."/>
            <person name="Stephenson M.J."/>
            <person name="Martin A.C."/>
            <person name="Owen C."/>
            <person name="Harkess A."/>
            <person name="Leebens-Mack J."/>
            <person name="Jimenez L.E."/>
            <person name="Osbourn A."/>
            <person name="Sattely E.S."/>
        </authorList>
    </citation>
    <scope>NUCLEOTIDE SEQUENCE [LARGE SCALE GENOMIC DNA]</scope>
    <source>
        <strain evidence="2">cv. JPN11</strain>
        <tissue evidence="1">Leaf</tissue>
    </source>
</reference>
<comment type="caution">
    <text evidence="1">The sequence shown here is derived from an EMBL/GenBank/DDBJ whole genome shotgun (WGS) entry which is preliminary data.</text>
</comment>
<name>A0ACC1WSX8_MELAZ</name>
<keyword evidence="1" id="KW-0648">Protein biosynthesis</keyword>
<gene>
    <name evidence="1" type="ORF">OWV82_025354</name>
</gene>
<sequence>MDVSITTTKASCHGRSNSLPSKSHPFIVSVEDQLQGSRSSEAASSSPFLSAKTWLHLRICLNVWSLVSKLIQSKPVSSEEEENGEDMINLESVLCALIKNKSSKAINVMQVQKAQKVLEAMESTMKEIEEGLESVFRVLDICGSSKEILSQMKESHQNFESSVRRKRPETGFANEIANYIKSRKNINEWLCKVLRNLKATEKKTAQNFLTKTAIFSPLLACYEKLKI</sequence>
<evidence type="ECO:0000313" key="2">
    <source>
        <dbReference type="Proteomes" id="UP001164539"/>
    </source>
</evidence>
<protein>
    <submittedName>
        <fullName evidence="1">Eukaryotic translation initiation factor 3 subunit A</fullName>
    </submittedName>
</protein>
<organism evidence="1 2">
    <name type="scientific">Melia azedarach</name>
    <name type="common">Chinaberry tree</name>
    <dbReference type="NCBI Taxonomy" id="155640"/>
    <lineage>
        <taxon>Eukaryota</taxon>
        <taxon>Viridiplantae</taxon>
        <taxon>Streptophyta</taxon>
        <taxon>Embryophyta</taxon>
        <taxon>Tracheophyta</taxon>
        <taxon>Spermatophyta</taxon>
        <taxon>Magnoliopsida</taxon>
        <taxon>eudicotyledons</taxon>
        <taxon>Gunneridae</taxon>
        <taxon>Pentapetalae</taxon>
        <taxon>rosids</taxon>
        <taxon>malvids</taxon>
        <taxon>Sapindales</taxon>
        <taxon>Meliaceae</taxon>
        <taxon>Melia</taxon>
    </lineage>
</organism>
<dbReference type="EMBL" id="CM051407">
    <property type="protein sequence ID" value="KAJ4702245.1"/>
    <property type="molecule type" value="Genomic_DNA"/>
</dbReference>
<accession>A0ACC1WSX8</accession>
<evidence type="ECO:0000313" key="1">
    <source>
        <dbReference type="EMBL" id="KAJ4702245.1"/>
    </source>
</evidence>
<keyword evidence="1" id="KW-0396">Initiation factor</keyword>